<sequence>MARVVVVVVIVLVLGLHMLGLGAEGLACTKEMKSGSCNKTMSDLFTVEMFEGMFKHRNDRVAHAPGFWSYGSFLSAAKMFEKAGFGSVGGDDVQKRELAAFFAHVAHETSCGWPGSKDGPYAWGLCYNQELSPGDIFCTEDLLYPCAPGATYYGRGALPLYWNYNYGLTGAALNQDLLHHPDILANNETIAWQAAIWYWMTPAKTRPSPHQVMVGKWIPSKNDTLAKRQPGFGMTINIKASNGECGHGDDTRMQDRIGHYLYFLQGYFGGLDPGLHVDCGSQGVVLLEYASL</sequence>
<feature type="chain" id="PRO_5035812753" description="Glycoside hydrolase family 19 catalytic domain-containing protein" evidence="4">
    <location>
        <begin position="23"/>
        <end position="292"/>
    </location>
</feature>
<dbReference type="GO" id="GO:0005975">
    <property type="term" value="P:carbohydrate metabolic process"/>
    <property type="evidence" value="ECO:0007669"/>
    <property type="project" value="InterPro"/>
</dbReference>
<dbReference type="PIRSF" id="PIRSF001060">
    <property type="entry name" value="Endochitinase"/>
    <property type="match status" value="1"/>
</dbReference>
<dbReference type="GO" id="GO:0016998">
    <property type="term" value="P:cell wall macromolecule catabolic process"/>
    <property type="evidence" value="ECO:0007669"/>
    <property type="project" value="InterPro"/>
</dbReference>
<feature type="disulfide bond" evidence="3">
    <location>
        <begin position="245"/>
        <end position="279"/>
    </location>
</feature>
<feature type="signal peptide" evidence="4">
    <location>
        <begin position="1"/>
        <end position="22"/>
    </location>
</feature>
<evidence type="ECO:0000313" key="6">
    <source>
        <dbReference type="EMBL" id="KAG0580333.1"/>
    </source>
</evidence>
<keyword evidence="1 3" id="KW-1015">Disulfide bond</keyword>
<proteinExistence type="predicted"/>
<name>A0A8T0ICV7_CERPU</name>
<feature type="active site" description="Proton donor" evidence="2">
    <location>
        <position position="108"/>
    </location>
</feature>
<evidence type="ECO:0000313" key="7">
    <source>
        <dbReference type="Proteomes" id="UP000822688"/>
    </source>
</evidence>
<dbReference type="OrthoDB" id="5985073at2759"/>
<keyword evidence="4" id="KW-0732">Signal</keyword>
<dbReference type="InterPro" id="IPR000726">
    <property type="entry name" value="Glyco_hydro_19_cat"/>
</dbReference>
<dbReference type="Gene3D" id="1.10.530.10">
    <property type="match status" value="1"/>
</dbReference>
<protein>
    <recommendedName>
        <fullName evidence="5">Glycoside hydrolase family 19 catalytic domain-containing protein</fullName>
    </recommendedName>
</protein>
<dbReference type="EMBL" id="CM026424">
    <property type="protein sequence ID" value="KAG0580333.1"/>
    <property type="molecule type" value="Genomic_DNA"/>
</dbReference>
<feature type="disulfide bond" evidence="3">
    <location>
        <begin position="138"/>
        <end position="146"/>
    </location>
</feature>
<dbReference type="Pfam" id="PF00182">
    <property type="entry name" value="Glyco_hydro_19"/>
    <property type="match status" value="1"/>
</dbReference>
<comment type="caution">
    <text evidence="6">The sequence shown here is derived from an EMBL/GenBank/DDBJ whole genome shotgun (WGS) entry which is preliminary data.</text>
</comment>
<dbReference type="InterPro" id="IPR023346">
    <property type="entry name" value="Lysozyme-like_dom_sf"/>
</dbReference>
<dbReference type="InterPro" id="IPR016283">
    <property type="entry name" value="Glyco_hydro_19"/>
</dbReference>
<dbReference type="PANTHER" id="PTHR22595">
    <property type="entry name" value="CHITINASE-RELATED"/>
    <property type="match status" value="1"/>
</dbReference>
<dbReference type="Gene3D" id="3.30.20.10">
    <property type="entry name" value="Endochitinase, domain 2"/>
    <property type="match status" value="1"/>
</dbReference>
<gene>
    <name evidence="6" type="ORF">KC19_4G165500</name>
</gene>
<dbReference type="AlphaFoldDB" id="A0A8T0ICV7"/>
<dbReference type="PANTHER" id="PTHR22595:SF96">
    <property type="entry name" value="CHITINASE"/>
    <property type="match status" value="1"/>
</dbReference>
<feature type="domain" description="Glycoside hydrolase family 19 catalytic" evidence="5">
    <location>
        <begin position="46"/>
        <end position="279"/>
    </location>
</feature>
<organism evidence="6 7">
    <name type="scientific">Ceratodon purpureus</name>
    <name type="common">Fire moss</name>
    <name type="synonym">Dicranum purpureum</name>
    <dbReference type="NCBI Taxonomy" id="3225"/>
    <lineage>
        <taxon>Eukaryota</taxon>
        <taxon>Viridiplantae</taxon>
        <taxon>Streptophyta</taxon>
        <taxon>Embryophyta</taxon>
        <taxon>Bryophyta</taxon>
        <taxon>Bryophytina</taxon>
        <taxon>Bryopsida</taxon>
        <taxon>Dicranidae</taxon>
        <taxon>Pseudoditrichales</taxon>
        <taxon>Ditrichaceae</taxon>
        <taxon>Ceratodon</taxon>
    </lineage>
</organism>
<reference evidence="6" key="1">
    <citation type="submission" date="2020-06" db="EMBL/GenBank/DDBJ databases">
        <title>WGS assembly of Ceratodon purpureus strain R40.</title>
        <authorList>
            <person name="Carey S.B."/>
            <person name="Jenkins J."/>
            <person name="Shu S."/>
            <person name="Lovell J.T."/>
            <person name="Sreedasyam A."/>
            <person name="Maumus F."/>
            <person name="Tiley G.P."/>
            <person name="Fernandez-Pozo N."/>
            <person name="Barry K."/>
            <person name="Chen C."/>
            <person name="Wang M."/>
            <person name="Lipzen A."/>
            <person name="Daum C."/>
            <person name="Saski C.A."/>
            <person name="Payton A.C."/>
            <person name="Mcbreen J.C."/>
            <person name="Conrad R.E."/>
            <person name="Kollar L.M."/>
            <person name="Olsson S."/>
            <person name="Huttunen S."/>
            <person name="Landis J.B."/>
            <person name="Wickett N.J."/>
            <person name="Johnson M.G."/>
            <person name="Rensing S.A."/>
            <person name="Grimwood J."/>
            <person name="Schmutz J."/>
            <person name="Mcdaniel S.F."/>
        </authorList>
    </citation>
    <scope>NUCLEOTIDE SEQUENCE</scope>
    <source>
        <strain evidence="6">R40</strain>
    </source>
</reference>
<dbReference type="GO" id="GO:0006032">
    <property type="term" value="P:chitin catabolic process"/>
    <property type="evidence" value="ECO:0007669"/>
    <property type="project" value="InterPro"/>
</dbReference>
<dbReference type="SUPFAM" id="SSF53955">
    <property type="entry name" value="Lysozyme-like"/>
    <property type="match status" value="1"/>
</dbReference>
<evidence type="ECO:0000256" key="3">
    <source>
        <dbReference type="PIRSR" id="PIRSR001060-2"/>
    </source>
</evidence>
<accession>A0A8T0ICV7</accession>
<keyword evidence="7" id="KW-1185">Reference proteome</keyword>
<evidence type="ECO:0000259" key="5">
    <source>
        <dbReference type="Pfam" id="PF00182"/>
    </source>
</evidence>
<dbReference type="Proteomes" id="UP000822688">
    <property type="component" value="Chromosome 4"/>
</dbReference>
<evidence type="ECO:0000256" key="4">
    <source>
        <dbReference type="SAM" id="SignalP"/>
    </source>
</evidence>
<evidence type="ECO:0000256" key="1">
    <source>
        <dbReference type="ARBA" id="ARBA00023157"/>
    </source>
</evidence>
<evidence type="ECO:0000256" key="2">
    <source>
        <dbReference type="PIRSR" id="PIRSR001060-1"/>
    </source>
</evidence>
<dbReference type="CDD" id="cd00325">
    <property type="entry name" value="chitinase_GH19"/>
    <property type="match status" value="1"/>
</dbReference>
<dbReference type="GO" id="GO:0004568">
    <property type="term" value="F:chitinase activity"/>
    <property type="evidence" value="ECO:0007669"/>
    <property type="project" value="InterPro"/>
</dbReference>